<name>A0A833JA95_9BACT</name>
<keyword evidence="2" id="KW-1185">Reference proteome</keyword>
<dbReference type="RefSeq" id="WP_152214097.1">
    <property type="nucleotide sequence ID" value="NZ_WFLN01000012.1"/>
</dbReference>
<dbReference type="EMBL" id="WFLN01000012">
    <property type="protein sequence ID" value="KAB8027426.1"/>
    <property type="molecule type" value="Genomic_DNA"/>
</dbReference>
<gene>
    <name evidence="1" type="ORF">GCL57_14615</name>
</gene>
<sequence length="538" mass="61280">MSFDLQKHNVAVHASRLNPEFRKAIQVESGVSHLKRNKSSQQMRASQFGEEQTLCVKEETTSLISDSRIYALKKRLLAPMWWVEGILLSLGAKEAWFDSLVSKRAGRIIAAPANVNAKNITLMFAIWHEALSRIFTLQNEESNLRFQINKYLVGTQKDVYEACKQLETIWSTPLKLFEIKASKKSKSLALSKAGSLGFIRHAQIENDVDGIWLTLSLSQTFRDFYSPQEISIDNSYSRPAFVSINPVVIQSMGRKASVKKILNYLFLEFSKQNLIDEQSNWNSIHIDSKNICSFHKEILLNVPALYDHGILGWSIAAPNVKLSELKQKICEQSSETNNSLGSIVYCWHLSEQAKEAQDLEQALGEKLMFTAPQTIAFKTDVTLIKKRKTLQKSAINSTLFPEPPADQLKQARIERALKITKVTKTVKVPKIEKPQVEIIDIPLKKVVKKIIPQTLFDNNISNRVEKTETKVLLKKKLTSTKVTLSDNDFIILVSEFYESLKPLQKKAFERERAGMTPDQFRAYMTPILQRKKPAKLKK</sequence>
<accession>A0A833JA95</accession>
<organism evidence="1 2">
    <name type="scientific">Fluviispira multicolorata</name>
    <dbReference type="NCBI Taxonomy" id="2654512"/>
    <lineage>
        <taxon>Bacteria</taxon>
        <taxon>Pseudomonadati</taxon>
        <taxon>Bdellovibrionota</taxon>
        <taxon>Oligoflexia</taxon>
        <taxon>Silvanigrellales</taxon>
        <taxon>Silvanigrellaceae</taxon>
        <taxon>Fluviispira</taxon>
    </lineage>
</organism>
<protein>
    <submittedName>
        <fullName evidence="1">Uncharacterized protein</fullName>
    </submittedName>
</protein>
<comment type="caution">
    <text evidence="1">The sequence shown here is derived from an EMBL/GenBank/DDBJ whole genome shotgun (WGS) entry which is preliminary data.</text>
</comment>
<dbReference type="AlphaFoldDB" id="A0A833JA95"/>
<evidence type="ECO:0000313" key="2">
    <source>
        <dbReference type="Proteomes" id="UP000442694"/>
    </source>
</evidence>
<evidence type="ECO:0000313" key="1">
    <source>
        <dbReference type="EMBL" id="KAB8027426.1"/>
    </source>
</evidence>
<reference evidence="1 2" key="1">
    <citation type="submission" date="2019-10" db="EMBL/GenBank/DDBJ databases">
        <title>New genus of Silvanigrellaceae.</title>
        <authorList>
            <person name="Pitt A."/>
            <person name="Hahn M.W."/>
        </authorList>
    </citation>
    <scope>NUCLEOTIDE SEQUENCE [LARGE SCALE GENOMIC DNA]</scope>
    <source>
        <strain evidence="1 2">33A1-SZDP</strain>
    </source>
</reference>
<dbReference type="Proteomes" id="UP000442694">
    <property type="component" value="Unassembled WGS sequence"/>
</dbReference>
<proteinExistence type="predicted"/>